<name>A0A2S4V3P7_9BASI</name>
<protein>
    <submittedName>
        <fullName evidence="2">Uncharacterized protein</fullName>
    </submittedName>
</protein>
<dbReference type="Proteomes" id="UP000238274">
    <property type="component" value="Unassembled WGS sequence"/>
</dbReference>
<comment type="caution">
    <text evidence="2">The sequence shown here is derived from an EMBL/GenBank/DDBJ whole genome shotgun (WGS) entry which is preliminary data.</text>
</comment>
<dbReference type="GO" id="GO:0006801">
    <property type="term" value="P:superoxide metabolic process"/>
    <property type="evidence" value="ECO:0007669"/>
    <property type="project" value="InterPro"/>
</dbReference>
<evidence type="ECO:0000313" key="3">
    <source>
        <dbReference type="Proteomes" id="UP000238274"/>
    </source>
</evidence>
<reference evidence="3" key="3">
    <citation type="journal article" date="2018" name="Mol. Plant Microbe Interact.">
        <title>Genome sequence resources for the wheat stripe rust pathogen (Puccinia striiformis f. sp. tritici) and the barley stripe rust pathogen (Puccinia striiformis f. sp. hordei).</title>
        <authorList>
            <person name="Xia C."/>
            <person name="Wang M."/>
            <person name="Yin C."/>
            <person name="Cornejo O.E."/>
            <person name="Hulbert S.H."/>
            <person name="Chen X."/>
        </authorList>
    </citation>
    <scope>NUCLEOTIDE SEQUENCE [LARGE SCALE GENOMIC DNA]</scope>
    <source>
        <strain evidence="3">93TX-2</strain>
    </source>
</reference>
<gene>
    <name evidence="2" type="ORF">PSHT_11380</name>
</gene>
<dbReference type="OrthoDB" id="2015551at2759"/>
<keyword evidence="3" id="KW-1185">Reference proteome</keyword>
<dbReference type="AlphaFoldDB" id="A0A2S4V3P7"/>
<dbReference type="InterPro" id="IPR036423">
    <property type="entry name" value="SOD-like_Cu/Zn_dom_sf"/>
</dbReference>
<dbReference type="VEuPathDB" id="FungiDB:PSTT_03925"/>
<dbReference type="SUPFAM" id="SSF49329">
    <property type="entry name" value="Cu,Zn superoxide dismutase-like"/>
    <property type="match status" value="1"/>
</dbReference>
<dbReference type="EMBL" id="PKSM01000188">
    <property type="protein sequence ID" value="POW04128.1"/>
    <property type="molecule type" value="Genomic_DNA"/>
</dbReference>
<organism evidence="2 3">
    <name type="scientific">Puccinia striiformis</name>
    <dbReference type="NCBI Taxonomy" id="27350"/>
    <lineage>
        <taxon>Eukaryota</taxon>
        <taxon>Fungi</taxon>
        <taxon>Dikarya</taxon>
        <taxon>Basidiomycota</taxon>
        <taxon>Pucciniomycotina</taxon>
        <taxon>Pucciniomycetes</taxon>
        <taxon>Pucciniales</taxon>
        <taxon>Pucciniaceae</taxon>
        <taxon>Puccinia</taxon>
    </lineage>
</organism>
<feature type="compositionally biased region" description="Polar residues" evidence="1">
    <location>
        <begin position="351"/>
        <end position="376"/>
    </location>
</feature>
<evidence type="ECO:0000256" key="1">
    <source>
        <dbReference type="SAM" id="MobiDB-lite"/>
    </source>
</evidence>
<dbReference type="GO" id="GO:0046872">
    <property type="term" value="F:metal ion binding"/>
    <property type="evidence" value="ECO:0007669"/>
    <property type="project" value="InterPro"/>
</dbReference>
<proteinExistence type="predicted"/>
<reference evidence="2 3" key="1">
    <citation type="submission" date="2017-12" db="EMBL/GenBank/DDBJ databases">
        <title>Gene loss provides genomic basis for host adaptation in cereal stripe rust fungi.</title>
        <authorList>
            <person name="Xia C."/>
        </authorList>
    </citation>
    <scope>NUCLEOTIDE SEQUENCE [LARGE SCALE GENOMIC DNA]</scope>
    <source>
        <strain evidence="2 3">93TX-2</strain>
    </source>
</reference>
<dbReference type="VEuPathDB" id="FungiDB:PSHT_11380"/>
<reference evidence="3" key="2">
    <citation type="journal article" date="2018" name="BMC Genomics">
        <title>Genomic insights into host adaptation between the wheat stripe rust pathogen (Puccinia striiformis f. sp. tritici) and the barley stripe rust pathogen (Puccinia striiformis f. sp. hordei).</title>
        <authorList>
            <person name="Xia C."/>
            <person name="Wang M."/>
            <person name="Yin C."/>
            <person name="Cornejo O.E."/>
            <person name="Hulbert S.H."/>
            <person name="Chen X."/>
        </authorList>
    </citation>
    <scope>NUCLEOTIDE SEQUENCE [LARGE SCALE GENOMIC DNA]</scope>
    <source>
        <strain evidence="3">93TX-2</strain>
    </source>
</reference>
<sequence length="400" mass="42414">LSSDKPRPPRHPTSFSCLSIPSLPRPIPSRTSYATSNIKMLSPLLISLALFINVHMFGLTGATSEPSTSPAGGPQSMSSSPLIATANLTGHFNVSGLFRFALQPDSNAVAVSISINGLNALNSTAAYAYHIHTNPISSDGNCASALGHLDPLAVTDGFVCNPQVSQYCQEGDLASRHGKLNGSEATLNVSYIDDYLRFWPQPFSILWSQCCGTSAQLHPDRMWYVDKQATWVTSLLPQPELLSRLLHAIILTHICFQVPLQAPPAPPAKFEPFNGSTPNPEVLPNNVCISFCLRKCRKLPSTLPTVQTSPNIMLGTNATTHMVDGKAEPVTLPAAVNATAPFTYTPGAALPSQNDTSINSTAGAKNSTDGAKQGASSGVERLAPAPTFSLVVILCSLISL</sequence>
<feature type="region of interest" description="Disordered" evidence="1">
    <location>
        <begin position="349"/>
        <end position="378"/>
    </location>
</feature>
<evidence type="ECO:0000313" key="2">
    <source>
        <dbReference type="EMBL" id="POW04128.1"/>
    </source>
</evidence>
<dbReference type="Gene3D" id="2.60.40.200">
    <property type="entry name" value="Superoxide dismutase, copper/zinc binding domain"/>
    <property type="match status" value="1"/>
</dbReference>
<feature type="non-terminal residue" evidence="2">
    <location>
        <position position="1"/>
    </location>
</feature>
<accession>A0A2S4V3P7</accession>